<dbReference type="PROSITE" id="PS00018">
    <property type="entry name" value="EF_HAND_1"/>
    <property type="match status" value="1"/>
</dbReference>
<reference evidence="2" key="1">
    <citation type="submission" date="2019-12" db="EMBL/GenBank/DDBJ databases">
        <title>Genome sequencing and annotation of Brassica cretica.</title>
        <authorList>
            <person name="Studholme D.J."/>
            <person name="Sarris P."/>
        </authorList>
    </citation>
    <scope>NUCLEOTIDE SEQUENCE</scope>
    <source>
        <strain evidence="2">PFS-109/04</strain>
        <tissue evidence="2">Leaf</tissue>
    </source>
</reference>
<proteinExistence type="predicted"/>
<comment type="caution">
    <text evidence="2">The sequence shown here is derived from an EMBL/GenBank/DDBJ whole genome shotgun (WGS) entry which is preliminary data.</text>
</comment>
<dbReference type="Gene3D" id="2.40.70.10">
    <property type="entry name" value="Acid Proteases"/>
    <property type="match status" value="1"/>
</dbReference>
<dbReference type="InterPro" id="IPR021109">
    <property type="entry name" value="Peptidase_aspartic_dom_sf"/>
</dbReference>
<evidence type="ECO:0000256" key="1">
    <source>
        <dbReference type="SAM" id="MobiDB-lite"/>
    </source>
</evidence>
<name>A0A8S9R952_BRACR</name>
<sequence length="452" mass="51847">MADHLGLQVEPSMELFTFVDCFQRNSGGIVRHLEMQIGNALVLVDFHVLDFKLNWNSSLLLGRAFLSTVGVVCNLQTSQLCLTLIDLHVHYNPIPVKKPHTTHRRINDPGIIAACQFGADYETDTWRRSKHTLQHRSTMPSKNRPTEQQKNRSTVIKENGKTITKIPLWQHTTCIRRTSTDIAYYPSIDTNVDATRDGDYSIGSWADDRHHESYTVETAYCDQGADELHESFTYEELLNIAIPPSIDINPSTSIDINHTTSINSHPKPKTIVSEKDKSDNQYLTPDEFGIFRDPEGYAKAIDGRTLHVSREDNADILHTANGADNLFMKQHTITEHQQKVTKEFYDTAGGKDKRFKQRSRHITRPSIDVNIPTSVDRRPEFGIRAFDLFGTRKLYWEEKDAYGIYRDDQGYARDVDGHTIRVHNKDIRRHLKRALRDDPSYIFLPEHASSFT</sequence>
<organism evidence="2 3">
    <name type="scientific">Brassica cretica</name>
    <name type="common">Mustard</name>
    <dbReference type="NCBI Taxonomy" id="69181"/>
    <lineage>
        <taxon>Eukaryota</taxon>
        <taxon>Viridiplantae</taxon>
        <taxon>Streptophyta</taxon>
        <taxon>Embryophyta</taxon>
        <taxon>Tracheophyta</taxon>
        <taxon>Spermatophyta</taxon>
        <taxon>Magnoliopsida</taxon>
        <taxon>eudicotyledons</taxon>
        <taxon>Gunneridae</taxon>
        <taxon>Pentapetalae</taxon>
        <taxon>rosids</taxon>
        <taxon>malvids</taxon>
        <taxon>Brassicales</taxon>
        <taxon>Brassicaceae</taxon>
        <taxon>Brassiceae</taxon>
        <taxon>Brassica</taxon>
    </lineage>
</organism>
<accession>A0A8S9R952</accession>
<protein>
    <submittedName>
        <fullName evidence="2">Uncharacterized protein</fullName>
    </submittedName>
</protein>
<evidence type="ECO:0000313" key="2">
    <source>
        <dbReference type="EMBL" id="KAF3560149.1"/>
    </source>
</evidence>
<gene>
    <name evidence="2" type="ORF">F2Q69_00012617</name>
</gene>
<dbReference type="Proteomes" id="UP000712600">
    <property type="component" value="Unassembled WGS sequence"/>
</dbReference>
<evidence type="ECO:0000313" key="3">
    <source>
        <dbReference type="Proteomes" id="UP000712600"/>
    </source>
</evidence>
<dbReference type="EMBL" id="QGKX02000996">
    <property type="protein sequence ID" value="KAF3560149.1"/>
    <property type="molecule type" value="Genomic_DNA"/>
</dbReference>
<feature type="region of interest" description="Disordered" evidence="1">
    <location>
        <begin position="132"/>
        <end position="153"/>
    </location>
</feature>
<dbReference type="AlphaFoldDB" id="A0A8S9R952"/>
<dbReference type="InterPro" id="IPR018247">
    <property type="entry name" value="EF_Hand_1_Ca_BS"/>
</dbReference>